<accession>A0A2P5E298</accession>
<keyword evidence="2" id="KW-1185">Reference proteome</keyword>
<reference evidence="2" key="1">
    <citation type="submission" date="2016-06" db="EMBL/GenBank/DDBJ databases">
        <title>Parallel loss of symbiosis genes in relatives of nitrogen-fixing non-legume Parasponia.</title>
        <authorList>
            <person name="Van Velzen R."/>
            <person name="Holmer R."/>
            <person name="Bu F."/>
            <person name="Rutten L."/>
            <person name="Van Zeijl A."/>
            <person name="Liu W."/>
            <person name="Santuari L."/>
            <person name="Cao Q."/>
            <person name="Sharma T."/>
            <person name="Shen D."/>
            <person name="Roswanjaya Y."/>
            <person name="Wardhani T."/>
            <person name="Kalhor M.S."/>
            <person name="Jansen J."/>
            <person name="Van den Hoogen J."/>
            <person name="Gungor B."/>
            <person name="Hartog M."/>
            <person name="Hontelez J."/>
            <person name="Verver J."/>
            <person name="Yang W.-C."/>
            <person name="Schijlen E."/>
            <person name="Repin R."/>
            <person name="Schilthuizen M."/>
            <person name="Schranz E."/>
            <person name="Heidstra R."/>
            <person name="Miyata K."/>
            <person name="Fedorova E."/>
            <person name="Kohlen W."/>
            <person name="Bisseling T."/>
            <person name="Smit S."/>
            <person name="Geurts R."/>
        </authorList>
    </citation>
    <scope>NUCLEOTIDE SEQUENCE [LARGE SCALE GENOMIC DNA]</scope>
    <source>
        <strain evidence="2">cv. WU1-14</strain>
    </source>
</reference>
<feature type="non-terminal residue" evidence="1">
    <location>
        <position position="1"/>
    </location>
</feature>
<gene>
    <name evidence="1" type="ORF">PanWU01x14_008960</name>
</gene>
<comment type="caution">
    <text evidence="1">The sequence shown here is derived from an EMBL/GenBank/DDBJ whole genome shotgun (WGS) entry which is preliminary data.</text>
</comment>
<dbReference type="EMBL" id="JXTB01000003">
    <property type="protein sequence ID" value="PON79664.1"/>
    <property type="molecule type" value="Genomic_DNA"/>
</dbReference>
<evidence type="ECO:0000313" key="2">
    <source>
        <dbReference type="Proteomes" id="UP000237105"/>
    </source>
</evidence>
<name>A0A2P5E298_PARAD</name>
<evidence type="ECO:0000313" key="1">
    <source>
        <dbReference type="EMBL" id="PON79664.1"/>
    </source>
</evidence>
<dbReference type="Proteomes" id="UP000237105">
    <property type="component" value="Unassembled WGS sequence"/>
</dbReference>
<protein>
    <submittedName>
        <fullName evidence="1">Uncharacterized protein</fullName>
    </submittedName>
</protein>
<sequence>GLLDIGRHFLNLKITKAMSLNQTLCLCEWCEAIERQGLGEYPRYIHAVEHREKALDIYGYAARQVEDFSV</sequence>
<dbReference type="AlphaFoldDB" id="A0A2P5E298"/>
<proteinExistence type="predicted"/>
<organism evidence="1 2">
    <name type="scientific">Parasponia andersonii</name>
    <name type="common">Sponia andersonii</name>
    <dbReference type="NCBI Taxonomy" id="3476"/>
    <lineage>
        <taxon>Eukaryota</taxon>
        <taxon>Viridiplantae</taxon>
        <taxon>Streptophyta</taxon>
        <taxon>Embryophyta</taxon>
        <taxon>Tracheophyta</taxon>
        <taxon>Spermatophyta</taxon>
        <taxon>Magnoliopsida</taxon>
        <taxon>eudicotyledons</taxon>
        <taxon>Gunneridae</taxon>
        <taxon>Pentapetalae</taxon>
        <taxon>rosids</taxon>
        <taxon>fabids</taxon>
        <taxon>Rosales</taxon>
        <taxon>Cannabaceae</taxon>
        <taxon>Parasponia</taxon>
    </lineage>
</organism>